<dbReference type="GO" id="GO:0019760">
    <property type="term" value="P:glucosinolate metabolic process"/>
    <property type="evidence" value="ECO:0007669"/>
    <property type="project" value="UniProtKB-ARBA"/>
</dbReference>
<dbReference type="PANTHER" id="PTHR47435">
    <property type="entry name" value="KELCH REPEAT PROTEIN (AFU_ORTHOLOGUE AFUA_5G12780)"/>
    <property type="match status" value="1"/>
</dbReference>
<organism evidence="5 6">
    <name type="scientific">Alectoria fallacina</name>
    <dbReference type="NCBI Taxonomy" id="1903189"/>
    <lineage>
        <taxon>Eukaryota</taxon>
        <taxon>Fungi</taxon>
        <taxon>Dikarya</taxon>
        <taxon>Ascomycota</taxon>
        <taxon>Pezizomycotina</taxon>
        <taxon>Lecanoromycetes</taxon>
        <taxon>OSLEUM clade</taxon>
        <taxon>Lecanoromycetidae</taxon>
        <taxon>Lecanorales</taxon>
        <taxon>Lecanorineae</taxon>
        <taxon>Parmeliaceae</taxon>
        <taxon>Alectoria</taxon>
    </lineage>
</organism>
<evidence type="ECO:0000256" key="3">
    <source>
        <dbReference type="SAM" id="MobiDB-lite"/>
    </source>
</evidence>
<evidence type="ECO:0000313" key="6">
    <source>
        <dbReference type="Proteomes" id="UP000664203"/>
    </source>
</evidence>
<dbReference type="InterPro" id="IPR015915">
    <property type="entry name" value="Kelch-typ_b-propeller"/>
</dbReference>
<protein>
    <recommendedName>
        <fullName evidence="7">Kelch repeat protein</fullName>
    </recommendedName>
</protein>
<dbReference type="PANTHER" id="PTHR47435:SF4">
    <property type="entry name" value="KELCH REPEAT PROTEIN (AFU_ORTHOLOGUE AFUA_5G12780)"/>
    <property type="match status" value="1"/>
</dbReference>
<gene>
    <name evidence="5" type="ORF">ALECFALPRED_007866</name>
</gene>
<evidence type="ECO:0000256" key="4">
    <source>
        <dbReference type="SAM" id="Phobius"/>
    </source>
</evidence>
<proteinExistence type="predicted"/>
<dbReference type="OrthoDB" id="10251809at2759"/>
<accession>A0A8H3ETP9</accession>
<comment type="caution">
    <text evidence="5">The sequence shown here is derived from an EMBL/GenBank/DDBJ whole genome shotgun (WGS) entry which is preliminary data.</text>
</comment>
<evidence type="ECO:0000313" key="5">
    <source>
        <dbReference type="EMBL" id="CAF9912087.1"/>
    </source>
</evidence>
<keyword evidence="6" id="KW-1185">Reference proteome</keyword>
<keyword evidence="1" id="KW-0677">Repeat</keyword>
<feature type="region of interest" description="Disordered" evidence="3">
    <location>
        <begin position="546"/>
        <end position="604"/>
    </location>
</feature>
<keyword evidence="4" id="KW-0472">Membrane</keyword>
<sequence>MAAAFVLGKYLYIDGGEQTVTGDSTDGTVSQIILKNTLAIDLSTSFSTATKNSSIGILEISKGQCPNLNSILFWNDENRQNVYAYGGWFSSFNNAAFDATALPSEKLWAFVANNSYGTWQDFNQSSNPVFNSLTRPTFGSATSGAIGGFGLGGYEFSQSSSKTQNLTSLVPSPGLQFYNSTARSWYNNSGEGYTPEGTSVYAGAIYLPTWGTAGLVAIFGGQTTSNRTNFIDGDNYLSMSNISLFDPSSQSWYFQESTGDVPSQRDRFCVVGASGGDKTTFEIFLYSGQAGAGVYDGSPTSMANNSQRDEVYVLSLPAFVWFKANYTSVDPRIYHTCHVVGNQILSIGGLNPSLADLAVAMNDTDPFWEGIKVFDMTALEWTNYYNASSASYTPSGIILDYYGGELKYPPWSLSAVENLFIHRSSSKSSPSPIPIQKGMKSHTDDTIGGTVGGVGALLASITCVIFLFVRKKGKKHRKREEATGRLPVEYERDQSQVAGGLYEADNSFQAAEAGPGEPRTTELDTGQPIPQEVDAVALSNLFELENPSRNVGPDCSPTPLELGRHNTNGNVSRSIRDPPELGRSSRHLDSRSRDAPIELEALLK</sequence>
<keyword evidence="4" id="KW-0812">Transmembrane</keyword>
<reference evidence="5" key="1">
    <citation type="submission" date="2021-03" db="EMBL/GenBank/DDBJ databases">
        <authorList>
            <person name="Tagirdzhanova G."/>
        </authorList>
    </citation>
    <scope>NUCLEOTIDE SEQUENCE</scope>
</reference>
<feature type="transmembrane region" description="Helical" evidence="4">
    <location>
        <begin position="447"/>
        <end position="469"/>
    </location>
</feature>
<dbReference type="InterPro" id="IPR011043">
    <property type="entry name" value="Gal_Oxase/kelch_b-propeller"/>
</dbReference>
<evidence type="ECO:0000256" key="2">
    <source>
        <dbReference type="ARBA" id="ARBA00023004"/>
    </source>
</evidence>
<evidence type="ECO:0000256" key="1">
    <source>
        <dbReference type="ARBA" id="ARBA00022737"/>
    </source>
</evidence>
<keyword evidence="4" id="KW-1133">Transmembrane helix</keyword>
<feature type="compositionally biased region" description="Basic and acidic residues" evidence="3">
    <location>
        <begin position="586"/>
        <end position="604"/>
    </location>
</feature>
<evidence type="ECO:0008006" key="7">
    <source>
        <dbReference type="Google" id="ProtNLM"/>
    </source>
</evidence>
<dbReference type="AlphaFoldDB" id="A0A8H3ETP9"/>
<keyword evidence="2" id="KW-0408">Iron</keyword>
<name>A0A8H3ETP9_9LECA</name>
<dbReference type="Proteomes" id="UP000664203">
    <property type="component" value="Unassembled WGS sequence"/>
</dbReference>
<dbReference type="Gene3D" id="2.120.10.80">
    <property type="entry name" value="Kelch-type beta propeller"/>
    <property type="match status" value="1"/>
</dbReference>
<dbReference type="EMBL" id="CAJPDR010000053">
    <property type="protein sequence ID" value="CAF9912087.1"/>
    <property type="molecule type" value="Genomic_DNA"/>
</dbReference>
<dbReference type="SUPFAM" id="SSF50965">
    <property type="entry name" value="Galactose oxidase, central domain"/>
    <property type="match status" value="1"/>
</dbReference>